<dbReference type="EMBL" id="MFDH01000028">
    <property type="protein sequence ID" value="OGE35105.1"/>
    <property type="molecule type" value="Genomic_DNA"/>
</dbReference>
<name>A0A1F5K2T0_9BACT</name>
<dbReference type="AlphaFoldDB" id="A0A1F5K2T0"/>
<gene>
    <name evidence="1" type="ORF">A3E45_03180</name>
</gene>
<protein>
    <recommendedName>
        <fullName evidence="3">YrdC-like domain-containing protein</fullName>
    </recommendedName>
</protein>
<proteinExistence type="predicted"/>
<dbReference type="SUPFAM" id="SSF55821">
    <property type="entry name" value="YrdC/RibB"/>
    <property type="match status" value="1"/>
</dbReference>
<dbReference type="Gene3D" id="3.90.870.10">
    <property type="entry name" value="DHBP synthase"/>
    <property type="match status" value="1"/>
</dbReference>
<evidence type="ECO:0000313" key="1">
    <source>
        <dbReference type="EMBL" id="OGE35105.1"/>
    </source>
</evidence>
<dbReference type="Proteomes" id="UP000176405">
    <property type="component" value="Unassembled WGS sequence"/>
</dbReference>
<sequence>MHLESRSGVVDVSQQMLDKYKEFIAQRRQDSSPAKVFGPALENAKEIAALLAAGGIVALPWGAKERRIFIIAGAHDLPSTPKLLNEAKGRPAKQTLAIGCLPESIGFFAKPENSLPLRKAAEKLQEENLTDVLNHCYNYSLGLLFEAQESLSPAITRVDGGRRTVLIMAANDWQDEYDIYNKTLWELSVRYGKAIAGTSANPSGSKAFSVYDQEEAYGKFQNIIDGFVKYKPLPERPKSKPFQTSCTMIDVTGEKPVAGRWGSVHPVRFREFFPDLIIPKNIAREECCEGTVDLLKDRLISRIRAFFCYTHHW</sequence>
<accession>A0A1F5K2T0</accession>
<reference evidence="1 2" key="1">
    <citation type="journal article" date="2016" name="Nat. Commun.">
        <title>Thousands of microbial genomes shed light on interconnected biogeochemical processes in an aquifer system.</title>
        <authorList>
            <person name="Anantharaman K."/>
            <person name="Brown C.T."/>
            <person name="Hug L.A."/>
            <person name="Sharon I."/>
            <person name="Castelle C.J."/>
            <person name="Probst A.J."/>
            <person name="Thomas B.C."/>
            <person name="Singh A."/>
            <person name="Wilkins M.J."/>
            <person name="Karaoz U."/>
            <person name="Brodie E.L."/>
            <person name="Williams K.H."/>
            <person name="Hubbard S.S."/>
            <person name="Banfield J.F."/>
        </authorList>
    </citation>
    <scope>NUCLEOTIDE SEQUENCE [LARGE SCALE GENOMIC DNA]</scope>
</reference>
<evidence type="ECO:0008006" key="3">
    <source>
        <dbReference type="Google" id="ProtNLM"/>
    </source>
</evidence>
<dbReference type="STRING" id="1797780.A3E45_03180"/>
<dbReference type="InterPro" id="IPR017945">
    <property type="entry name" value="DHBP_synth_RibB-like_a/b_dom"/>
</dbReference>
<evidence type="ECO:0000313" key="2">
    <source>
        <dbReference type="Proteomes" id="UP000176405"/>
    </source>
</evidence>
<organism evidence="1 2">
    <name type="scientific">Candidatus Daviesbacteria bacterium RIFCSPHIGHO2_12_FULL_43_11</name>
    <dbReference type="NCBI Taxonomy" id="1797780"/>
    <lineage>
        <taxon>Bacteria</taxon>
        <taxon>Candidatus Daviesiibacteriota</taxon>
    </lineage>
</organism>
<comment type="caution">
    <text evidence="1">The sequence shown here is derived from an EMBL/GenBank/DDBJ whole genome shotgun (WGS) entry which is preliminary data.</text>
</comment>